<feature type="compositionally biased region" description="Basic and acidic residues" evidence="1">
    <location>
        <begin position="133"/>
        <end position="145"/>
    </location>
</feature>
<dbReference type="EMBL" id="KB467831">
    <property type="protein sequence ID" value="PCH33087.1"/>
    <property type="molecule type" value="Genomic_DNA"/>
</dbReference>
<feature type="compositionally biased region" description="Basic and acidic residues" evidence="1">
    <location>
        <begin position="206"/>
        <end position="218"/>
    </location>
</feature>
<sequence length="549" mass="59963">MQQAGASTLHTSSPLDTLVRRTSSRRANLPRLTTPPRPGDLGAPEYSPILHTRFRGSTTTCGTVSGHERNNSDAPSTFSWAVRDDLASEDSHDPHLLNPYSLNPAEHRGHSMVESVYSQASYDLNELTSGYRDSWRNSERPREASRQSTPEAIPTVVVSGDTGHEPRPYAGQGDMAVAGRIPSRIPAVDNHNFSRPSLGPTPMDNFKSDEERKLEVLRRNQQRRGKSPSASPGQVPPHQQTRSPLSQYEQNPDPNRPPSSMSMNSRGAPSPQPSPHRAEHLRTRSPVPPQAPPPTTAPPRPPSASTLYSSYSYYQLDPESAPPSPNPHSPAAHSSVTLIPNYAPSPKSPAASAPAPATPVPVVPSKPETPEQFLQLGIQHHEANRLTESAVCFEKAATLQGGCGVGMLMWGLAQRHGWGCTKSEQAGFRWLRRAAETAVEDLEKSRKGINTGAVKSELILAIYEVGQSFYHGWGVEKDKQMAVSYFRVAARLGDPDAQQELGFCLANGKGCKKDKKEAAYWYREAVTQGASDVGLAWIYKEKYQSDGRP</sequence>
<dbReference type="InterPro" id="IPR052945">
    <property type="entry name" value="Mitotic_Regulator"/>
</dbReference>
<feature type="compositionally biased region" description="Low complexity" evidence="1">
    <location>
        <begin position="344"/>
        <end position="355"/>
    </location>
</feature>
<accession>A0A2H3JAX0</accession>
<dbReference type="Pfam" id="PF08238">
    <property type="entry name" value="Sel1"/>
    <property type="match status" value="3"/>
</dbReference>
<reference evidence="2 3" key="1">
    <citation type="journal article" date="2012" name="Science">
        <title>The Paleozoic origin of enzymatic lignin decomposition reconstructed from 31 fungal genomes.</title>
        <authorList>
            <person name="Floudas D."/>
            <person name="Binder M."/>
            <person name="Riley R."/>
            <person name="Barry K."/>
            <person name="Blanchette R.A."/>
            <person name="Henrissat B."/>
            <person name="Martinez A.T."/>
            <person name="Otillar R."/>
            <person name="Spatafora J.W."/>
            <person name="Yadav J.S."/>
            <person name="Aerts A."/>
            <person name="Benoit I."/>
            <person name="Boyd A."/>
            <person name="Carlson A."/>
            <person name="Copeland A."/>
            <person name="Coutinho P.M."/>
            <person name="de Vries R.P."/>
            <person name="Ferreira P."/>
            <person name="Findley K."/>
            <person name="Foster B."/>
            <person name="Gaskell J."/>
            <person name="Glotzer D."/>
            <person name="Gorecki P."/>
            <person name="Heitman J."/>
            <person name="Hesse C."/>
            <person name="Hori C."/>
            <person name="Igarashi K."/>
            <person name="Jurgens J.A."/>
            <person name="Kallen N."/>
            <person name="Kersten P."/>
            <person name="Kohler A."/>
            <person name="Kuees U."/>
            <person name="Kumar T.K.A."/>
            <person name="Kuo A."/>
            <person name="LaButti K."/>
            <person name="Larrondo L.F."/>
            <person name="Lindquist E."/>
            <person name="Ling A."/>
            <person name="Lombard V."/>
            <person name="Lucas S."/>
            <person name="Lundell T."/>
            <person name="Martin R."/>
            <person name="McLaughlin D.J."/>
            <person name="Morgenstern I."/>
            <person name="Morin E."/>
            <person name="Murat C."/>
            <person name="Nagy L.G."/>
            <person name="Nolan M."/>
            <person name="Ohm R.A."/>
            <person name="Patyshakuliyeva A."/>
            <person name="Rokas A."/>
            <person name="Ruiz-Duenas F.J."/>
            <person name="Sabat G."/>
            <person name="Salamov A."/>
            <person name="Samejima M."/>
            <person name="Schmutz J."/>
            <person name="Slot J.C."/>
            <person name="St John F."/>
            <person name="Stenlid J."/>
            <person name="Sun H."/>
            <person name="Sun S."/>
            <person name="Syed K."/>
            <person name="Tsang A."/>
            <person name="Wiebenga A."/>
            <person name="Young D."/>
            <person name="Pisabarro A."/>
            <person name="Eastwood D.C."/>
            <person name="Martin F."/>
            <person name="Cullen D."/>
            <person name="Grigoriev I.V."/>
            <person name="Hibbett D.S."/>
        </authorList>
    </citation>
    <scope>NUCLEOTIDE SEQUENCE [LARGE SCALE GENOMIC DNA]</scope>
    <source>
        <strain evidence="2 3">MD-104</strain>
    </source>
</reference>
<feature type="compositionally biased region" description="Low complexity" evidence="1">
    <location>
        <begin position="303"/>
        <end position="314"/>
    </location>
</feature>
<dbReference type="OrthoDB" id="2148946at2759"/>
<dbReference type="STRING" id="742152.A0A2H3JAX0"/>
<dbReference type="GO" id="GO:0032153">
    <property type="term" value="C:cell division site"/>
    <property type="evidence" value="ECO:0007669"/>
    <property type="project" value="TreeGrafter"/>
</dbReference>
<gene>
    <name evidence="2" type="ORF">WOLCODRAFT_134890</name>
</gene>
<dbReference type="Gene3D" id="1.25.40.10">
    <property type="entry name" value="Tetratricopeptide repeat domain"/>
    <property type="match status" value="1"/>
</dbReference>
<feature type="region of interest" description="Disordered" evidence="1">
    <location>
        <begin position="1"/>
        <end position="47"/>
    </location>
</feature>
<name>A0A2H3JAX0_WOLCO</name>
<feature type="compositionally biased region" description="Polar residues" evidence="1">
    <location>
        <begin position="1"/>
        <end position="15"/>
    </location>
</feature>
<feature type="compositionally biased region" description="Polar residues" evidence="1">
    <location>
        <begin position="228"/>
        <end position="250"/>
    </location>
</feature>
<feature type="compositionally biased region" description="Pro residues" evidence="1">
    <location>
        <begin position="286"/>
        <end position="302"/>
    </location>
</feature>
<organism evidence="2 3">
    <name type="scientific">Wolfiporia cocos (strain MD-104)</name>
    <name type="common">Brown rot fungus</name>
    <dbReference type="NCBI Taxonomy" id="742152"/>
    <lineage>
        <taxon>Eukaryota</taxon>
        <taxon>Fungi</taxon>
        <taxon>Dikarya</taxon>
        <taxon>Basidiomycota</taxon>
        <taxon>Agaricomycotina</taxon>
        <taxon>Agaricomycetes</taxon>
        <taxon>Polyporales</taxon>
        <taxon>Phaeolaceae</taxon>
        <taxon>Wolfiporia</taxon>
    </lineage>
</organism>
<evidence type="ECO:0000313" key="2">
    <source>
        <dbReference type="EMBL" id="PCH33087.1"/>
    </source>
</evidence>
<dbReference type="PANTHER" id="PTHR43628:SF1">
    <property type="entry name" value="CHITIN SYNTHASE REGULATORY FACTOR 2-RELATED"/>
    <property type="match status" value="1"/>
</dbReference>
<dbReference type="InterPro" id="IPR006597">
    <property type="entry name" value="Sel1-like"/>
</dbReference>
<dbReference type="SMART" id="SM00671">
    <property type="entry name" value="SEL1"/>
    <property type="match status" value="3"/>
</dbReference>
<dbReference type="OMA" id="ACFEKSA"/>
<dbReference type="InterPro" id="IPR011990">
    <property type="entry name" value="TPR-like_helical_dom_sf"/>
</dbReference>
<dbReference type="GO" id="GO:0010972">
    <property type="term" value="P:negative regulation of G2/M transition of mitotic cell cycle"/>
    <property type="evidence" value="ECO:0007669"/>
    <property type="project" value="TreeGrafter"/>
</dbReference>
<dbReference type="Proteomes" id="UP000218811">
    <property type="component" value="Unassembled WGS sequence"/>
</dbReference>
<dbReference type="AlphaFoldDB" id="A0A2H3JAX0"/>
<evidence type="ECO:0000313" key="3">
    <source>
        <dbReference type="Proteomes" id="UP000218811"/>
    </source>
</evidence>
<dbReference type="SUPFAM" id="SSF81901">
    <property type="entry name" value="HCP-like"/>
    <property type="match status" value="1"/>
</dbReference>
<dbReference type="PANTHER" id="PTHR43628">
    <property type="entry name" value="ACTIVATOR OF C KINASE PROTEIN 1-RELATED"/>
    <property type="match status" value="1"/>
</dbReference>
<proteinExistence type="predicted"/>
<evidence type="ECO:0000256" key="1">
    <source>
        <dbReference type="SAM" id="MobiDB-lite"/>
    </source>
</evidence>
<protein>
    <submittedName>
        <fullName evidence="2">HCP-like protein</fullName>
    </submittedName>
</protein>
<keyword evidence="3" id="KW-1185">Reference proteome</keyword>
<feature type="region of interest" description="Disordered" evidence="1">
    <location>
        <begin position="132"/>
        <end position="368"/>
    </location>
</feature>